<keyword evidence="3" id="KW-1003">Cell membrane</keyword>
<evidence type="ECO:0000256" key="4">
    <source>
        <dbReference type="ARBA" id="ARBA00022692"/>
    </source>
</evidence>
<reference evidence="8 9" key="1">
    <citation type="submission" date="2017-01" db="EMBL/GenBank/DDBJ databases">
        <title>Novel large sulfur bacteria in the metagenomes of groundwater-fed chemosynthetic microbial mats in the Lake Huron basin.</title>
        <authorList>
            <person name="Sharrar A.M."/>
            <person name="Flood B.E."/>
            <person name="Bailey J.V."/>
            <person name="Jones D.S."/>
            <person name="Biddanda B."/>
            <person name="Ruberg S.A."/>
            <person name="Marcus D.N."/>
            <person name="Dick G.J."/>
        </authorList>
    </citation>
    <scope>NUCLEOTIDE SEQUENCE [LARGE SCALE GENOMIC DNA]</scope>
    <source>
        <strain evidence="8">A8</strain>
    </source>
</reference>
<evidence type="ECO:0008006" key="10">
    <source>
        <dbReference type="Google" id="ProtNLM"/>
    </source>
</evidence>
<evidence type="ECO:0000256" key="1">
    <source>
        <dbReference type="ARBA" id="ARBA00004651"/>
    </source>
</evidence>
<keyword evidence="2" id="KW-0813">Transport</keyword>
<evidence type="ECO:0000313" key="8">
    <source>
        <dbReference type="EMBL" id="OQX12519.1"/>
    </source>
</evidence>
<feature type="transmembrane region" description="Helical" evidence="7">
    <location>
        <begin position="103"/>
        <end position="124"/>
    </location>
</feature>
<proteinExistence type="predicted"/>
<keyword evidence="6 7" id="KW-0472">Membrane</keyword>
<feature type="transmembrane region" description="Helical" evidence="7">
    <location>
        <begin position="176"/>
        <end position="202"/>
    </location>
</feature>
<sequence length="225" mass="25373">MDIPASVFNEDWLIAASFVFFIVLGRALRHANWVYVREHTHVYLGALAFASIIWLLRAGIGTTLNFHLLGMTVMTLMFGWRLALLAATVIVSIAFWYREAGLLAIPLNTLVMGGIPILITHQLLQWSQRRLPTNVFTFVFINAFLAAILSSVAVVLTGSLLLWLTGTFTAHYLQTYYLPFIPLIMFPEGIVNGMLVAIAVMYMPQCIPAFDDARYLRKIDDHKPR</sequence>
<evidence type="ECO:0000256" key="2">
    <source>
        <dbReference type="ARBA" id="ARBA00022448"/>
    </source>
</evidence>
<protein>
    <recommendedName>
        <fullName evidence="10">Molecular chaperone DnaJ</fullName>
    </recommendedName>
</protein>
<keyword evidence="5 7" id="KW-1133">Transmembrane helix</keyword>
<evidence type="ECO:0000313" key="9">
    <source>
        <dbReference type="Proteomes" id="UP000192491"/>
    </source>
</evidence>
<comment type="caution">
    <text evidence="8">The sequence shown here is derived from an EMBL/GenBank/DDBJ whole genome shotgun (WGS) entry which is preliminary data.</text>
</comment>
<comment type="subcellular location">
    <subcellularLocation>
        <location evidence="1">Cell membrane</location>
        <topology evidence="1">Multi-pass membrane protein</topology>
    </subcellularLocation>
</comment>
<dbReference type="Proteomes" id="UP000192491">
    <property type="component" value="Unassembled WGS sequence"/>
</dbReference>
<evidence type="ECO:0000256" key="5">
    <source>
        <dbReference type="ARBA" id="ARBA00022989"/>
    </source>
</evidence>
<evidence type="ECO:0000256" key="7">
    <source>
        <dbReference type="SAM" id="Phobius"/>
    </source>
</evidence>
<dbReference type="AlphaFoldDB" id="A0A1Y1QSA2"/>
<organism evidence="8 9">
    <name type="scientific">Thiothrix lacustris</name>
    <dbReference type="NCBI Taxonomy" id="525917"/>
    <lineage>
        <taxon>Bacteria</taxon>
        <taxon>Pseudomonadati</taxon>
        <taxon>Pseudomonadota</taxon>
        <taxon>Gammaproteobacteria</taxon>
        <taxon>Thiotrichales</taxon>
        <taxon>Thiotrichaceae</taxon>
        <taxon>Thiothrix</taxon>
    </lineage>
</organism>
<feature type="transmembrane region" description="Helical" evidence="7">
    <location>
        <begin position="136"/>
        <end position="164"/>
    </location>
</feature>
<evidence type="ECO:0000256" key="6">
    <source>
        <dbReference type="ARBA" id="ARBA00023136"/>
    </source>
</evidence>
<accession>A0A1Y1QSA2</accession>
<dbReference type="GO" id="GO:0005886">
    <property type="term" value="C:plasma membrane"/>
    <property type="evidence" value="ECO:0007669"/>
    <property type="project" value="UniProtKB-SubCell"/>
</dbReference>
<dbReference type="InterPro" id="IPR002751">
    <property type="entry name" value="CbiM/NikMN"/>
</dbReference>
<dbReference type="EMBL" id="MTEJ01000064">
    <property type="protein sequence ID" value="OQX12519.1"/>
    <property type="molecule type" value="Genomic_DNA"/>
</dbReference>
<gene>
    <name evidence="8" type="ORF">BWK73_14680</name>
</gene>
<feature type="transmembrane region" description="Helical" evidence="7">
    <location>
        <begin position="78"/>
        <end position="97"/>
    </location>
</feature>
<dbReference type="Pfam" id="PF01891">
    <property type="entry name" value="CbiM"/>
    <property type="match status" value="1"/>
</dbReference>
<dbReference type="GO" id="GO:0000041">
    <property type="term" value="P:transition metal ion transport"/>
    <property type="evidence" value="ECO:0007669"/>
    <property type="project" value="InterPro"/>
</dbReference>
<name>A0A1Y1QSA2_9GAMM</name>
<keyword evidence="4 7" id="KW-0812">Transmembrane</keyword>
<dbReference type="Gene3D" id="1.10.1760.20">
    <property type="match status" value="1"/>
</dbReference>
<feature type="transmembrane region" description="Helical" evidence="7">
    <location>
        <begin position="12"/>
        <end position="29"/>
    </location>
</feature>
<feature type="transmembrane region" description="Helical" evidence="7">
    <location>
        <begin position="41"/>
        <end position="66"/>
    </location>
</feature>
<evidence type="ECO:0000256" key="3">
    <source>
        <dbReference type="ARBA" id="ARBA00022475"/>
    </source>
</evidence>